<dbReference type="InterPro" id="IPR025979">
    <property type="entry name" value="ChrR-like_cupin_dom"/>
</dbReference>
<dbReference type="CDD" id="cd20302">
    <property type="entry name" value="cupin_DAD"/>
    <property type="match status" value="1"/>
</dbReference>
<dbReference type="Gene3D" id="2.60.120.10">
    <property type="entry name" value="Jelly Rolls"/>
    <property type="match status" value="1"/>
</dbReference>
<dbReference type="Pfam" id="PF12973">
    <property type="entry name" value="Cupin_7"/>
    <property type="match status" value="1"/>
</dbReference>
<name>A0A7U7ENR1_9GAMM</name>
<dbReference type="Proteomes" id="UP000583387">
    <property type="component" value="Unassembled WGS sequence"/>
</dbReference>
<dbReference type="AlphaFoldDB" id="A0A7U7ENR1"/>
<feature type="domain" description="ChrR-like cupin" evidence="1">
    <location>
        <begin position="32"/>
        <end position="121"/>
    </location>
</feature>
<gene>
    <name evidence="2" type="ORF">PSEWESI4_02708</name>
</gene>
<dbReference type="InterPro" id="IPR011051">
    <property type="entry name" value="RmlC_Cupin_sf"/>
</dbReference>
<dbReference type="RefSeq" id="WP_187671740.1">
    <property type="nucleotide sequence ID" value="NZ_CAJFCI010000054.1"/>
</dbReference>
<protein>
    <recommendedName>
        <fullName evidence="1">ChrR-like cupin domain-containing protein</fullName>
    </recommendedName>
</protein>
<evidence type="ECO:0000313" key="3">
    <source>
        <dbReference type="Proteomes" id="UP000583387"/>
    </source>
</evidence>
<proteinExistence type="predicted"/>
<keyword evidence="3" id="KW-1185">Reference proteome</keyword>
<evidence type="ECO:0000259" key="1">
    <source>
        <dbReference type="Pfam" id="PF12973"/>
    </source>
</evidence>
<evidence type="ECO:0000313" key="2">
    <source>
        <dbReference type="EMBL" id="CAD5108423.1"/>
    </source>
</evidence>
<dbReference type="InterPro" id="IPR014710">
    <property type="entry name" value="RmlC-like_jellyroll"/>
</dbReference>
<sequence length="177" mass="19652">MSETKNAALEFLAAMQAGPVVPREHAREAILLLEDDLPWVSLPDGSTIQLLHVDLNQNLWINRTRMKPGFGVDTHYHTGPVFAVTLQGEWFYKEYPDKVNKAGSYLYEPAHSIHTLCVAEDAEEIADVWFAIFGSNVDINEKGEVINILDAKKALAVYRALCAIEGKACDNLIVVGE</sequence>
<dbReference type="EMBL" id="CAJFCI010000054">
    <property type="protein sequence ID" value="CAD5108423.1"/>
    <property type="molecule type" value="Genomic_DNA"/>
</dbReference>
<reference evidence="2 3" key="1">
    <citation type="submission" date="2020-08" db="EMBL/GenBank/DDBJ databases">
        <authorList>
            <person name="Criscuolo A."/>
        </authorList>
    </citation>
    <scope>NUCLEOTIDE SEQUENCE [LARGE SCALE GENOMIC DNA]</scope>
    <source>
        <strain evidence="2">CIP111764</strain>
    </source>
</reference>
<comment type="caution">
    <text evidence="2">The sequence shown here is derived from an EMBL/GenBank/DDBJ whole genome shotgun (WGS) entry which is preliminary data.</text>
</comment>
<accession>A0A7U7ENR1</accession>
<organism evidence="2 3">
    <name type="scientific">Zestomonas carbonaria</name>
    <dbReference type="NCBI Taxonomy" id="2762745"/>
    <lineage>
        <taxon>Bacteria</taxon>
        <taxon>Pseudomonadati</taxon>
        <taxon>Pseudomonadota</taxon>
        <taxon>Gammaproteobacteria</taxon>
        <taxon>Pseudomonadales</taxon>
        <taxon>Pseudomonadaceae</taxon>
        <taxon>Zestomonas</taxon>
    </lineage>
</organism>
<dbReference type="SUPFAM" id="SSF51182">
    <property type="entry name" value="RmlC-like cupins"/>
    <property type="match status" value="1"/>
</dbReference>